<keyword evidence="4" id="KW-1185">Reference proteome</keyword>
<feature type="transmembrane region" description="Helical" evidence="1">
    <location>
        <begin position="618"/>
        <end position="641"/>
    </location>
</feature>
<evidence type="ECO:0000256" key="1">
    <source>
        <dbReference type="SAM" id="Phobius"/>
    </source>
</evidence>
<protein>
    <submittedName>
        <fullName evidence="3">DUF2235 domain-containing protein</fullName>
    </submittedName>
</protein>
<dbReference type="PANTHER" id="PTHR33840">
    <property type="match status" value="1"/>
</dbReference>
<dbReference type="Pfam" id="PF09994">
    <property type="entry name" value="T6SS_Tle1-like_cat"/>
    <property type="match status" value="1"/>
</dbReference>
<reference evidence="3 4" key="1">
    <citation type="journal article" date="2019" name="Syst. Appl. Microbiol.">
        <title>Microvirga tunisiensis sp. nov., a root nodule symbiotic bacterium isolated from Lupinus micranthus and L. luteus grown in Northern Tunisia.</title>
        <authorList>
            <person name="Msaddak A."/>
            <person name="Rejili M."/>
            <person name="Duran D."/>
            <person name="Mars M."/>
            <person name="Palacios J.M."/>
            <person name="Ruiz-Argueso T."/>
            <person name="Rey L."/>
            <person name="Imperial J."/>
        </authorList>
    </citation>
    <scope>NUCLEOTIDE SEQUENCE [LARGE SCALE GENOMIC DNA]</scope>
    <source>
        <strain evidence="3 4">Lmie10</strain>
    </source>
</reference>
<proteinExistence type="predicted"/>
<dbReference type="OrthoDB" id="4378831at2"/>
<evidence type="ECO:0000259" key="2">
    <source>
        <dbReference type="Pfam" id="PF09994"/>
    </source>
</evidence>
<feature type="transmembrane region" description="Helical" evidence="1">
    <location>
        <begin position="451"/>
        <end position="473"/>
    </location>
</feature>
<gene>
    <name evidence="3" type="ORF">FS320_39405</name>
</gene>
<sequence length="867" mass="95609">MDRRDQIRKIVIFADGTGNAFRNRESNIWRLYTALDLKSPDQVAVYIQGVGTSGFRPFAMVDAATGIGVPSNVRKLYRFLCWNWRLGVEIYLFGFSRGAFTIRTLIGLIASQGLLPTEIDGAPVSRAEMRRNAKAAWRAYRAEKVTWRNSFPTIPIARAIRDAVLAIYRGLLRQRSYAAVRAAIDPSRQNVRIRFAGLFDTVEAYGVPIEEMRTAIDKAIWPISFRNRVLSDKVDFARHALALDDERTTFHPLRFDMTHEGPWAANARIKEVWFAGVHSDVGGGYPEDALSYVPLTWMIEEIAATATGPDGGLRLLPSVLDPFRKQASPLAPIHDSRQGLAVLYRYDPRPIASGAESGGPPVIHHSVAEKMVYGTENYAPLTLPKSAYVLMPDGTRHQISGFDAEDYRKHSTLALQHPAAAMPAIDAVQRLNEPNEAFVALTRDMIWWRRVAYFALLTATLVLIGLPVTALLLSDALDAVVSSLASAIGREDLAAWAQRRLDDARDGLGSNLTDLSTTFGGLVPSYAKGWVGALAIQPVTSLVIIVAVLGLYRLNGSLRDRIADNARCVWFFEKRPDGKAFQKDRERRPGEPGFLVTVARRLRQSRVAASVYTMASRYVLPGATLVILVGLAAAFMGRAVLNYRSGAGGVCKETAAKNLLRQPKDGVANLAEGFHTNNPCWGTGIYVDKGRLYTVWVEMSEPYLDGRKVVDIMGFRDTSPLYLLGLPLRRWWTADWFQPIARIGSRGNVEWALQASDSATAPELADDAEISNKGTISICGGASVLDGAQVQEIQARKGIRKSFVSQFQATASGELFLYLNDAMTALPFGPLVTCFYRNNSGSAKVTVELMPSPQPPPPQPYDFSQNR</sequence>
<organism evidence="3 4">
    <name type="scientific">Microvirga tunisiensis</name>
    <dbReference type="NCBI Taxonomy" id="2108360"/>
    <lineage>
        <taxon>Bacteria</taxon>
        <taxon>Pseudomonadati</taxon>
        <taxon>Pseudomonadota</taxon>
        <taxon>Alphaproteobacteria</taxon>
        <taxon>Hyphomicrobiales</taxon>
        <taxon>Methylobacteriaceae</taxon>
        <taxon>Microvirga</taxon>
    </lineage>
</organism>
<dbReference type="PANTHER" id="PTHR33840:SF1">
    <property type="entry name" value="TLE1 PHOSPHOLIPASE DOMAIN-CONTAINING PROTEIN"/>
    <property type="match status" value="1"/>
</dbReference>
<evidence type="ECO:0000313" key="4">
    <source>
        <dbReference type="Proteomes" id="UP000403266"/>
    </source>
</evidence>
<comment type="caution">
    <text evidence="3">The sequence shown here is derived from an EMBL/GenBank/DDBJ whole genome shotgun (WGS) entry which is preliminary data.</text>
</comment>
<dbReference type="Proteomes" id="UP000403266">
    <property type="component" value="Unassembled WGS sequence"/>
</dbReference>
<dbReference type="InterPro" id="IPR018712">
    <property type="entry name" value="Tle1-like_cat"/>
</dbReference>
<keyword evidence="1" id="KW-0472">Membrane</keyword>
<dbReference type="RefSeq" id="WP_152717840.1">
    <property type="nucleotide sequence ID" value="NZ_VOSJ01000496.1"/>
</dbReference>
<dbReference type="EMBL" id="VOSK01000466">
    <property type="protein sequence ID" value="MPR30859.1"/>
    <property type="molecule type" value="Genomic_DNA"/>
</dbReference>
<accession>A0A5N7MWJ6</accession>
<feature type="domain" description="T6SS Phospholipase effector Tle1-like catalytic" evidence="2">
    <location>
        <begin position="8"/>
        <end position="301"/>
    </location>
</feature>
<keyword evidence="1" id="KW-1133">Transmembrane helix</keyword>
<dbReference type="AlphaFoldDB" id="A0A5N7MWJ6"/>
<keyword evidence="1" id="KW-0812">Transmembrane</keyword>
<feature type="transmembrane region" description="Helical" evidence="1">
    <location>
        <begin position="530"/>
        <end position="552"/>
    </location>
</feature>
<evidence type="ECO:0000313" key="3">
    <source>
        <dbReference type="EMBL" id="MPR30859.1"/>
    </source>
</evidence>
<name>A0A5N7MWJ6_9HYPH</name>